<dbReference type="GO" id="GO:0008381">
    <property type="term" value="F:mechanosensitive monoatomic ion channel activity"/>
    <property type="evidence" value="ECO:0007669"/>
    <property type="project" value="UniProtKB-UniRule"/>
</dbReference>
<comment type="caution">
    <text evidence="12">The sequence shown here is derived from an EMBL/GenBank/DDBJ whole genome shotgun (WGS) entry which is preliminary data.</text>
</comment>
<dbReference type="Proteomes" id="UP000694308">
    <property type="component" value="Unassembled WGS sequence"/>
</dbReference>
<keyword evidence="4 11" id="KW-0813">Transport</keyword>
<organism evidence="12 13">
    <name type="scientific">Clostridium thailandense</name>
    <dbReference type="NCBI Taxonomy" id="2794346"/>
    <lineage>
        <taxon>Bacteria</taxon>
        <taxon>Bacillati</taxon>
        <taxon>Bacillota</taxon>
        <taxon>Clostridia</taxon>
        <taxon>Eubacteriales</taxon>
        <taxon>Clostridiaceae</taxon>
        <taxon>Clostridium</taxon>
    </lineage>
</organism>
<keyword evidence="13" id="KW-1185">Reference proteome</keyword>
<sequence length="134" mass="15026">MFKEFKEFAVKGNVVDLAVGVVIGGAFGKIVTSLVNDIIMPILSALTGGINFTYLKFVIKEAHGDVPAVTFNYGNFIQNIIDFLIISFSIFLFVKLINKFKREKKVEAVTEEVKPSEEVLLLQEIRDLLKNKEV</sequence>
<dbReference type="AlphaFoldDB" id="A0A949TXU6"/>
<feature type="transmembrane region" description="Helical" evidence="11">
    <location>
        <begin position="12"/>
        <end position="31"/>
    </location>
</feature>
<dbReference type="HAMAP" id="MF_00115">
    <property type="entry name" value="MscL"/>
    <property type="match status" value="1"/>
</dbReference>
<keyword evidence="5 11" id="KW-1003">Cell membrane</keyword>
<dbReference type="PROSITE" id="PS01327">
    <property type="entry name" value="MSCL"/>
    <property type="match status" value="1"/>
</dbReference>
<comment type="subunit">
    <text evidence="3 11">Homopentamer.</text>
</comment>
<comment type="function">
    <text evidence="11">Channel that opens in response to stretch forces in the membrane lipid bilayer. May participate in the regulation of osmotic pressure changes within the cell.</text>
</comment>
<evidence type="ECO:0000313" key="13">
    <source>
        <dbReference type="Proteomes" id="UP000694308"/>
    </source>
</evidence>
<keyword evidence="9 11" id="KW-0472">Membrane</keyword>
<proteinExistence type="inferred from homology"/>
<dbReference type="NCBIfam" id="NF001843">
    <property type="entry name" value="PRK00567.1-4"/>
    <property type="match status" value="1"/>
</dbReference>
<dbReference type="InterPro" id="IPR019823">
    <property type="entry name" value="Mechanosensitive_channel_CS"/>
</dbReference>
<evidence type="ECO:0000256" key="8">
    <source>
        <dbReference type="ARBA" id="ARBA00023065"/>
    </source>
</evidence>
<dbReference type="FunFam" id="1.10.1200.120:FF:000001">
    <property type="entry name" value="Large-conductance mechanosensitive channel"/>
    <property type="match status" value="1"/>
</dbReference>
<evidence type="ECO:0000256" key="10">
    <source>
        <dbReference type="ARBA" id="ARBA00023303"/>
    </source>
</evidence>
<keyword evidence="8 11" id="KW-0406">Ion transport</keyword>
<accession>A0A949TXU6</accession>
<evidence type="ECO:0000256" key="4">
    <source>
        <dbReference type="ARBA" id="ARBA00022448"/>
    </source>
</evidence>
<dbReference type="GO" id="GO:0005886">
    <property type="term" value="C:plasma membrane"/>
    <property type="evidence" value="ECO:0007669"/>
    <property type="project" value="UniProtKB-SubCell"/>
</dbReference>
<dbReference type="RefSeq" id="WP_218319908.1">
    <property type="nucleotide sequence ID" value="NZ_JAEEGC010000034.1"/>
</dbReference>
<evidence type="ECO:0000256" key="2">
    <source>
        <dbReference type="ARBA" id="ARBA00007254"/>
    </source>
</evidence>
<evidence type="ECO:0000256" key="5">
    <source>
        <dbReference type="ARBA" id="ARBA00022475"/>
    </source>
</evidence>
<evidence type="ECO:0000256" key="1">
    <source>
        <dbReference type="ARBA" id="ARBA00004651"/>
    </source>
</evidence>
<comment type="subcellular location">
    <subcellularLocation>
        <location evidence="1 11">Cell membrane</location>
        <topology evidence="1 11">Multi-pass membrane protein</topology>
    </subcellularLocation>
</comment>
<comment type="similarity">
    <text evidence="2 11">Belongs to the MscL family.</text>
</comment>
<dbReference type="PANTHER" id="PTHR30266">
    <property type="entry name" value="MECHANOSENSITIVE CHANNEL MSCL"/>
    <property type="match status" value="1"/>
</dbReference>
<dbReference type="EMBL" id="JAEEGC010000034">
    <property type="protein sequence ID" value="MBV7272878.1"/>
    <property type="molecule type" value="Genomic_DNA"/>
</dbReference>
<evidence type="ECO:0000313" key="12">
    <source>
        <dbReference type="EMBL" id="MBV7272878.1"/>
    </source>
</evidence>
<evidence type="ECO:0000256" key="3">
    <source>
        <dbReference type="ARBA" id="ARBA00011255"/>
    </source>
</evidence>
<dbReference type="InterPro" id="IPR001185">
    <property type="entry name" value="MS_channel"/>
</dbReference>
<evidence type="ECO:0000256" key="6">
    <source>
        <dbReference type="ARBA" id="ARBA00022692"/>
    </source>
</evidence>
<keyword evidence="10 11" id="KW-0407">Ion channel</keyword>
<protein>
    <recommendedName>
        <fullName evidence="11">Large-conductance mechanosensitive channel</fullName>
    </recommendedName>
</protein>
<reference evidence="12" key="1">
    <citation type="submission" date="2020-12" db="EMBL/GenBank/DDBJ databases">
        <title>Clostridium thailandense sp. nov., a novel acetogenic bacterium isolated from peat land soil in Thailand.</title>
        <authorList>
            <person name="Chaikitkaew S."/>
            <person name="Birkeland N.K."/>
        </authorList>
    </citation>
    <scope>NUCLEOTIDE SEQUENCE</scope>
    <source>
        <strain evidence="12">PL3</strain>
    </source>
</reference>
<gene>
    <name evidence="11 12" type="primary">mscL</name>
    <name evidence="12" type="ORF">I6U48_08130</name>
</gene>
<evidence type="ECO:0000256" key="9">
    <source>
        <dbReference type="ARBA" id="ARBA00023136"/>
    </source>
</evidence>
<dbReference type="Pfam" id="PF01741">
    <property type="entry name" value="MscL"/>
    <property type="match status" value="1"/>
</dbReference>
<dbReference type="InterPro" id="IPR037673">
    <property type="entry name" value="MSC/AndL"/>
</dbReference>
<evidence type="ECO:0000256" key="11">
    <source>
        <dbReference type="HAMAP-Rule" id="MF_00115"/>
    </source>
</evidence>
<name>A0A949TXU6_9CLOT</name>
<keyword evidence="7 11" id="KW-1133">Transmembrane helix</keyword>
<dbReference type="PANTHER" id="PTHR30266:SF2">
    <property type="entry name" value="LARGE-CONDUCTANCE MECHANOSENSITIVE CHANNEL"/>
    <property type="match status" value="1"/>
</dbReference>
<dbReference type="NCBIfam" id="TIGR00220">
    <property type="entry name" value="mscL"/>
    <property type="match status" value="1"/>
</dbReference>
<evidence type="ECO:0000256" key="7">
    <source>
        <dbReference type="ARBA" id="ARBA00022989"/>
    </source>
</evidence>
<keyword evidence="6 11" id="KW-0812">Transmembrane</keyword>
<feature type="transmembrane region" description="Helical" evidence="11">
    <location>
        <begin position="77"/>
        <end position="97"/>
    </location>
</feature>